<evidence type="ECO:0000256" key="8">
    <source>
        <dbReference type="ARBA" id="ARBA00022967"/>
    </source>
</evidence>
<organism evidence="16 17">
    <name type="scientific">Toxoplasma gondii</name>
    <dbReference type="NCBI Taxonomy" id="5811"/>
    <lineage>
        <taxon>Eukaryota</taxon>
        <taxon>Sar</taxon>
        <taxon>Alveolata</taxon>
        <taxon>Apicomplexa</taxon>
        <taxon>Conoidasida</taxon>
        <taxon>Coccidia</taxon>
        <taxon>Eucoccidiorida</taxon>
        <taxon>Eimeriorina</taxon>
        <taxon>Sarcocystidae</taxon>
        <taxon>Toxoplasma</taxon>
    </lineage>
</organism>
<evidence type="ECO:0000313" key="16">
    <source>
        <dbReference type="EMBL" id="KAF4643513.1"/>
    </source>
</evidence>
<keyword evidence="5" id="KW-0677">Repeat</keyword>
<dbReference type="CDD" id="cd18577">
    <property type="entry name" value="ABC_6TM_Pgp_ABCB1_D1_like"/>
    <property type="match status" value="1"/>
</dbReference>
<feature type="transmembrane region" description="Helical" evidence="13">
    <location>
        <begin position="932"/>
        <end position="957"/>
    </location>
</feature>
<feature type="region of interest" description="Disordered" evidence="12">
    <location>
        <begin position="1325"/>
        <end position="1345"/>
    </location>
</feature>
<feature type="domain" description="ABC transmembrane type-1" evidence="15">
    <location>
        <begin position="246"/>
        <end position="548"/>
    </location>
</feature>
<dbReference type="CDD" id="cd03249">
    <property type="entry name" value="ABC_MTABC3_MDL1_MDL2"/>
    <property type="match status" value="2"/>
</dbReference>
<sequence>MRVELAMASLNSCRSRFKEVAVGALLGYIVAQGLEFQLSSVEHRMPFLLEGNVNCDLNAKHQFRCLQRHTFAGTDLGHLKPPKASALARPSNAFQIGTVLSIIDSGNCISANVEKEQEATLICERCLQRRSRISDSPTMNEAADGGPEPGKVRASATGSLGSKVEAATETVAAAAAETAGLVAPMLPASAVAAEALNEDAALTNAASEKETDETRAFAPAAGEAKRKSSFLAPYTYATKVDFVLLVVGALFSIAGGSMMPIFMSLFGDMLNELNTTLDMNYVCTLMVAVAAAAFVTSWVSASCFEFVADRQIARIKLQYFSAILRQDMAYFDMNDAGTLPTRLESDTVTIRNAIGIKLSMMFQFSTVTLGGLVLGFIRSWQLTLVTLSGLPLLVLLGAVLGYCLNKAEQETMPKYKAAGSLSEEALLGIRTVVALRGEERTADAYKKKLYEAEKVGMSWSLRSSLCIGTLMGTIFLLFALGFWYGGTMVADSVEEALGDEDPPEEDSDPSEWPTPKFRGGDAITVFFAVIQACFAVGNIVPNLTAYMKGAAATADMLAVIERQSPIDPLSPEGRKDVLVQADIRFENVVFSYPARKEKKIFNGLNLTLPAGKTIALVGSSGSGKSTIVQMLQRLYDPDEGCIFIGDTPIKDINIQYLRAQQGIVSQEAKLFSISIGENIALGADHPVTQEEIEEAAKKANAHDFISQFPDKYQTDCGLFGGQLSGGQKQRIVIARALVRRPSILIFDEATSALDTVSEKVVQDALDSLIKTTNATTLIVAHRLTTIRNADQIIVLDNRDGTGSQVVQVGTHQSLMSQEDGLYYQLVQSQLAGLAREAEEAHGLPPPPFEKDLTAEAISQQLSARLSMQSKGSRVQSFLRQMSSKKVLLQPTSSLPAAVMSEAESPQVGAFAAFRKRASTFLQLRTLSLLRPWWPFCVGGVLAAILSGATYPVFGVIFSKFVKVYYFPDPEKIRDESSFWSLIFVALAGCQLLVESSKFMAIEASGYKLISLLRGQTFTQTIHQEVGFFDRQENNVGYLTGVLSSDVLLVKTGSAGNALAMTQGLAAVVTGVIIAFFGDARLAAVVLACFVLLLPATAAQSHISAPKSEGANKKAEKVEDRDTAAFVMSEALNGIRIVSAFGLEPHFTERYQSVLLRTLKEEERAAALLGFFWGFSQGAQYALQALIFWYGGQIVSSEGKNPLEIMQTTFALMFAGSSIGQAVLFSSDAGKAEKASERIFCILDRPSKIDSRDTGGKVIDAKDFSGLVRVEKVRFRYPERPNIPVYQELSFEMKPGETVALVGASGCGKSTVVQLLERFYDLENSSGVETGASSDPSGPRTADATREVELPRNGRITLDGIDIREINIQSLRSLIGLVGQEPVLFSMSVADNIRYAKPEATLEEVVHAAKLANADSFISTFPDGYDTQVGKGGSQLSGGQKQRIAIARALLTQPRMLILDEATSALDAESERIVQATLDNVIATKERVTLMIAHRLSTVRDADKIVVLSNEDKRGSQVVEVGTHDELMAIPDGVYRHLVKVAEGGK</sequence>
<feature type="transmembrane region" description="Helical" evidence="13">
    <location>
        <begin position="1081"/>
        <end position="1098"/>
    </location>
</feature>
<feature type="transmembrane region" description="Helical" evidence="13">
    <location>
        <begin position="464"/>
        <end position="484"/>
    </location>
</feature>
<dbReference type="InterPro" id="IPR039421">
    <property type="entry name" value="Type_1_exporter"/>
</dbReference>
<keyword evidence="7" id="KW-0067">ATP-binding</keyword>
<dbReference type="GO" id="GO:0015421">
    <property type="term" value="F:ABC-type oligopeptide transporter activity"/>
    <property type="evidence" value="ECO:0007669"/>
    <property type="project" value="TreeGrafter"/>
</dbReference>
<dbReference type="GO" id="GO:0005524">
    <property type="term" value="F:ATP binding"/>
    <property type="evidence" value="ECO:0007669"/>
    <property type="project" value="UniProtKB-KW"/>
</dbReference>
<feature type="compositionally biased region" description="Polar residues" evidence="12">
    <location>
        <begin position="1325"/>
        <end position="1335"/>
    </location>
</feature>
<dbReference type="PANTHER" id="PTHR43394">
    <property type="entry name" value="ATP-DEPENDENT PERMEASE MDL1, MITOCHONDRIAL"/>
    <property type="match status" value="1"/>
</dbReference>
<dbReference type="Gene3D" id="3.40.50.300">
    <property type="entry name" value="P-loop containing nucleotide triphosphate hydrolases"/>
    <property type="match status" value="2"/>
</dbReference>
<dbReference type="EMBL" id="JAAUHK010000192">
    <property type="protein sequence ID" value="KAF4643513.1"/>
    <property type="molecule type" value="Genomic_DNA"/>
</dbReference>
<keyword evidence="8" id="KW-1278">Translocase</keyword>
<feature type="domain" description="ABC transporter" evidence="14">
    <location>
        <begin position="1267"/>
        <end position="1539"/>
    </location>
</feature>
<evidence type="ECO:0000256" key="5">
    <source>
        <dbReference type="ARBA" id="ARBA00022737"/>
    </source>
</evidence>
<evidence type="ECO:0000256" key="12">
    <source>
        <dbReference type="SAM" id="MobiDB-lite"/>
    </source>
</evidence>
<keyword evidence="10 13" id="KW-0472">Membrane</keyword>
<dbReference type="VEuPathDB" id="ToxoDB:TGME49_239020"/>
<dbReference type="InterPro" id="IPR003439">
    <property type="entry name" value="ABC_transporter-like_ATP-bd"/>
</dbReference>
<dbReference type="Gene3D" id="1.20.1560.10">
    <property type="entry name" value="ABC transporter type 1, transmembrane domain"/>
    <property type="match status" value="1"/>
</dbReference>
<dbReference type="PROSITE" id="PS00211">
    <property type="entry name" value="ABC_TRANSPORTER_1"/>
    <property type="match status" value="2"/>
</dbReference>
<dbReference type="FunFam" id="3.40.50.300:FF:000836">
    <property type="entry name" value="ABC transporter B family member 25"/>
    <property type="match status" value="1"/>
</dbReference>
<keyword evidence="6" id="KW-0547">Nucleotide-binding</keyword>
<feature type="transmembrane region" description="Helical" evidence="13">
    <location>
        <begin position="383"/>
        <end position="404"/>
    </location>
</feature>
<dbReference type="Proteomes" id="UP000557509">
    <property type="component" value="Unassembled WGS sequence"/>
</dbReference>
<dbReference type="Pfam" id="PF00005">
    <property type="entry name" value="ABC_tran"/>
    <property type="match status" value="2"/>
</dbReference>
<dbReference type="InterPro" id="IPR017871">
    <property type="entry name" value="ABC_transporter-like_CS"/>
</dbReference>
<keyword evidence="3" id="KW-0813">Transport</keyword>
<feature type="transmembrane region" description="Helical" evidence="13">
    <location>
        <begin position="522"/>
        <end position="540"/>
    </location>
</feature>
<gene>
    <name evidence="16" type="ORF">TGRH88_031790</name>
</gene>
<reference evidence="16 17" key="1">
    <citation type="submission" date="2020-03" db="EMBL/GenBank/DDBJ databases">
        <title>Genome sequence of Toxoplasma gondii RH-88 strain.</title>
        <authorList>
            <person name="Lorenzi H.A."/>
            <person name="Venepally P."/>
            <person name="Rozenberg A."/>
            <person name="Sibley D."/>
        </authorList>
    </citation>
    <scope>NUCLEOTIDE SEQUENCE [LARGE SCALE GENOMIC DNA]</scope>
    <source>
        <strain evidence="16 17">RH-88</strain>
    </source>
</reference>
<feature type="transmembrane region" description="Helical" evidence="13">
    <location>
        <begin position="358"/>
        <end position="377"/>
    </location>
</feature>
<feature type="transmembrane region" description="Helical" evidence="13">
    <location>
        <begin position="285"/>
        <end position="308"/>
    </location>
</feature>
<evidence type="ECO:0000256" key="4">
    <source>
        <dbReference type="ARBA" id="ARBA00022692"/>
    </source>
</evidence>
<dbReference type="PROSITE" id="PS50893">
    <property type="entry name" value="ABC_TRANSPORTER_2"/>
    <property type="match status" value="2"/>
</dbReference>
<evidence type="ECO:0000313" key="17">
    <source>
        <dbReference type="Proteomes" id="UP000557509"/>
    </source>
</evidence>
<proteinExistence type="inferred from homology"/>
<protein>
    <submittedName>
        <fullName evidence="16">ABC transporter transmembrane region domain-containing protein</fullName>
    </submittedName>
</protein>
<dbReference type="PANTHER" id="PTHR43394:SF27">
    <property type="entry name" value="ATP-DEPENDENT TRANSLOCASE ABCB1-LIKE"/>
    <property type="match status" value="1"/>
</dbReference>
<comment type="similarity">
    <text evidence="2">Belongs to the ABC transporter superfamily. ABCB family. Multidrug resistance exporter (TC 3.A.1.201) subfamily.</text>
</comment>
<dbReference type="InterPro" id="IPR036640">
    <property type="entry name" value="ABC1_TM_sf"/>
</dbReference>
<dbReference type="CDD" id="cd18578">
    <property type="entry name" value="ABC_6TM_Pgp_ABCB1_D2_like"/>
    <property type="match status" value="1"/>
</dbReference>
<feature type="transmembrane region" description="Helical" evidence="13">
    <location>
        <begin position="242"/>
        <end position="265"/>
    </location>
</feature>
<evidence type="ECO:0000259" key="14">
    <source>
        <dbReference type="PROSITE" id="PS50893"/>
    </source>
</evidence>
<comment type="subcellular location">
    <subcellularLocation>
        <location evidence="1">Membrane</location>
        <topology evidence="1">Multi-pass membrane protein</topology>
    </subcellularLocation>
</comment>
<dbReference type="SMART" id="SM00382">
    <property type="entry name" value="AAA"/>
    <property type="match status" value="2"/>
</dbReference>
<feature type="domain" description="ABC transporter" evidence="14">
    <location>
        <begin position="583"/>
        <end position="827"/>
    </location>
</feature>
<keyword evidence="9 13" id="KW-1133">Transmembrane helix</keyword>
<evidence type="ECO:0000256" key="9">
    <source>
        <dbReference type="ARBA" id="ARBA00022989"/>
    </source>
</evidence>
<evidence type="ECO:0000256" key="1">
    <source>
        <dbReference type="ARBA" id="ARBA00004141"/>
    </source>
</evidence>
<name>A0A7J6K7R9_TOXGO</name>
<keyword evidence="11" id="KW-0325">Glycoprotein</keyword>
<dbReference type="SUPFAM" id="SSF90123">
    <property type="entry name" value="ABC transporter transmembrane region"/>
    <property type="match status" value="2"/>
</dbReference>
<keyword evidence="4 13" id="KW-0812">Transmembrane</keyword>
<dbReference type="Pfam" id="PF00664">
    <property type="entry name" value="ABC_membrane"/>
    <property type="match status" value="2"/>
</dbReference>
<dbReference type="FunFam" id="3.40.50.300:FF:000479">
    <property type="entry name" value="Multidrug resistance protein 1A"/>
    <property type="match status" value="1"/>
</dbReference>
<evidence type="ECO:0000256" key="7">
    <source>
        <dbReference type="ARBA" id="ARBA00022840"/>
    </source>
</evidence>
<keyword evidence="17" id="KW-1185">Reference proteome</keyword>
<evidence type="ECO:0000256" key="10">
    <source>
        <dbReference type="ARBA" id="ARBA00023136"/>
    </source>
</evidence>
<evidence type="ECO:0000256" key="2">
    <source>
        <dbReference type="ARBA" id="ARBA00007577"/>
    </source>
</evidence>
<evidence type="ECO:0000256" key="6">
    <source>
        <dbReference type="ARBA" id="ARBA00022741"/>
    </source>
</evidence>
<evidence type="ECO:0000259" key="15">
    <source>
        <dbReference type="PROSITE" id="PS50929"/>
    </source>
</evidence>
<dbReference type="InterPro" id="IPR011527">
    <property type="entry name" value="ABC1_TM_dom"/>
</dbReference>
<dbReference type="GO" id="GO:0005743">
    <property type="term" value="C:mitochondrial inner membrane"/>
    <property type="evidence" value="ECO:0007669"/>
    <property type="project" value="TreeGrafter"/>
</dbReference>
<feature type="region of interest" description="Disordered" evidence="12">
    <location>
        <begin position="134"/>
        <end position="156"/>
    </location>
</feature>
<dbReference type="SUPFAM" id="SSF52540">
    <property type="entry name" value="P-loop containing nucleoside triphosphate hydrolases"/>
    <property type="match status" value="2"/>
</dbReference>
<dbReference type="GO" id="GO:0090374">
    <property type="term" value="P:oligopeptide export from mitochondrion"/>
    <property type="evidence" value="ECO:0007669"/>
    <property type="project" value="TreeGrafter"/>
</dbReference>
<evidence type="ECO:0000256" key="11">
    <source>
        <dbReference type="ARBA" id="ARBA00023180"/>
    </source>
</evidence>
<feature type="domain" description="ABC transmembrane type-1" evidence="15">
    <location>
        <begin position="937"/>
        <end position="1230"/>
    </location>
</feature>
<accession>A0A7J6K7R9</accession>
<evidence type="ECO:0000256" key="13">
    <source>
        <dbReference type="SAM" id="Phobius"/>
    </source>
</evidence>
<dbReference type="GO" id="GO:0016887">
    <property type="term" value="F:ATP hydrolysis activity"/>
    <property type="evidence" value="ECO:0007669"/>
    <property type="project" value="InterPro"/>
</dbReference>
<evidence type="ECO:0000256" key="3">
    <source>
        <dbReference type="ARBA" id="ARBA00022448"/>
    </source>
</evidence>
<dbReference type="InterPro" id="IPR027417">
    <property type="entry name" value="P-loop_NTPase"/>
</dbReference>
<dbReference type="PROSITE" id="PS50929">
    <property type="entry name" value="ABC_TM1F"/>
    <property type="match status" value="2"/>
</dbReference>
<dbReference type="InterPro" id="IPR003593">
    <property type="entry name" value="AAA+_ATPase"/>
</dbReference>
<comment type="caution">
    <text evidence="16">The sequence shown here is derived from an EMBL/GenBank/DDBJ whole genome shotgun (WGS) entry which is preliminary data.</text>
</comment>
<feature type="transmembrane region" description="Helical" evidence="13">
    <location>
        <begin position="1057"/>
        <end position="1075"/>
    </location>
</feature>